<gene>
    <name evidence="2" type="ORF">FRZ00_00865</name>
</gene>
<comment type="caution">
    <text evidence="2">The sequence shown here is derived from an EMBL/GenBank/DDBJ whole genome shotgun (WGS) entry which is preliminary data.</text>
</comment>
<evidence type="ECO:0000313" key="2">
    <source>
        <dbReference type="EMBL" id="KAB7852789.1"/>
    </source>
</evidence>
<dbReference type="Proteomes" id="UP000327000">
    <property type="component" value="Unassembled WGS sequence"/>
</dbReference>
<accession>A0A5N5WHX5</accession>
<keyword evidence="3" id="KW-1185">Reference proteome</keyword>
<reference evidence="2 3" key="1">
    <citation type="journal article" date="2019" name="Microb. Cell Fact.">
        <title>Exploring novel herbicidin analogues by transcriptional regulator overexpression and MS/MS molecular networking.</title>
        <authorList>
            <person name="Shi Y."/>
            <person name="Gu R."/>
            <person name="Li Y."/>
            <person name="Wang X."/>
            <person name="Ren W."/>
            <person name="Li X."/>
            <person name="Wang L."/>
            <person name="Xie Y."/>
            <person name="Hong B."/>
        </authorList>
    </citation>
    <scope>NUCLEOTIDE SEQUENCE [LARGE SCALE GENOMIC DNA]</scope>
    <source>
        <strain evidence="2 3">US-43</strain>
    </source>
</reference>
<dbReference type="EMBL" id="VOKX01000001">
    <property type="protein sequence ID" value="KAB7852789.1"/>
    <property type="molecule type" value="Genomic_DNA"/>
</dbReference>
<proteinExistence type="predicted"/>
<dbReference type="RefSeq" id="WP_152262135.1">
    <property type="nucleotide sequence ID" value="NZ_JBFADJ010000004.1"/>
</dbReference>
<evidence type="ECO:0000313" key="3">
    <source>
        <dbReference type="Proteomes" id="UP000327000"/>
    </source>
</evidence>
<feature type="compositionally biased region" description="Low complexity" evidence="1">
    <location>
        <begin position="42"/>
        <end position="54"/>
    </location>
</feature>
<dbReference type="AlphaFoldDB" id="A0A5N5WHX5"/>
<protein>
    <submittedName>
        <fullName evidence="2">Uncharacterized protein</fullName>
    </submittedName>
</protein>
<feature type="region of interest" description="Disordered" evidence="1">
    <location>
        <begin position="1"/>
        <end position="61"/>
    </location>
</feature>
<organism evidence="2 3">
    <name type="scientific">Streptomyces mobaraensis</name>
    <name type="common">Streptoverticillium mobaraense</name>
    <dbReference type="NCBI Taxonomy" id="35621"/>
    <lineage>
        <taxon>Bacteria</taxon>
        <taxon>Bacillati</taxon>
        <taxon>Actinomycetota</taxon>
        <taxon>Actinomycetes</taxon>
        <taxon>Kitasatosporales</taxon>
        <taxon>Streptomycetaceae</taxon>
        <taxon>Streptomyces</taxon>
    </lineage>
</organism>
<name>A0A5N5WHX5_STRMB</name>
<evidence type="ECO:0000256" key="1">
    <source>
        <dbReference type="SAM" id="MobiDB-lite"/>
    </source>
</evidence>
<feature type="compositionally biased region" description="Basic and acidic residues" evidence="1">
    <location>
        <begin position="27"/>
        <end position="41"/>
    </location>
</feature>
<sequence>MGHHVRRDSHPSPARHAPYSRPAVARRSVERAAKGSREEVCRTAAVSRTAAVARQPAHSCP</sequence>